<name>A0ABV0J663_9CYAN</name>
<dbReference type="EMBL" id="JAMPKM010000004">
    <property type="protein sequence ID" value="MEP0817261.1"/>
    <property type="molecule type" value="Genomic_DNA"/>
</dbReference>
<reference evidence="2 3" key="1">
    <citation type="submission" date="2022-04" db="EMBL/GenBank/DDBJ databases">
        <title>Positive selection, recombination, and allopatry shape intraspecific diversity of widespread and dominant cyanobacteria.</title>
        <authorList>
            <person name="Wei J."/>
            <person name="Shu W."/>
            <person name="Hu C."/>
        </authorList>
    </citation>
    <scope>NUCLEOTIDE SEQUENCE [LARGE SCALE GENOMIC DNA]</scope>
    <source>
        <strain evidence="2 3">GB2-A4</strain>
    </source>
</reference>
<evidence type="ECO:0008006" key="4">
    <source>
        <dbReference type="Google" id="ProtNLM"/>
    </source>
</evidence>
<comment type="caution">
    <text evidence="2">The sequence shown here is derived from an EMBL/GenBank/DDBJ whole genome shotgun (WGS) entry which is preliminary data.</text>
</comment>
<feature type="compositionally biased region" description="Pro residues" evidence="1">
    <location>
        <begin position="156"/>
        <end position="166"/>
    </location>
</feature>
<evidence type="ECO:0000256" key="1">
    <source>
        <dbReference type="SAM" id="MobiDB-lite"/>
    </source>
</evidence>
<dbReference type="RefSeq" id="WP_190438116.1">
    <property type="nucleotide sequence ID" value="NZ_JAMPKM010000004.1"/>
</dbReference>
<keyword evidence="3" id="KW-1185">Reference proteome</keyword>
<gene>
    <name evidence="2" type="ORF">NC998_09145</name>
</gene>
<feature type="region of interest" description="Disordered" evidence="1">
    <location>
        <begin position="138"/>
        <end position="181"/>
    </location>
</feature>
<protein>
    <recommendedName>
        <fullName evidence="4">Cell division protein FtsL</fullName>
    </recommendedName>
</protein>
<evidence type="ECO:0000313" key="3">
    <source>
        <dbReference type="Proteomes" id="UP001464891"/>
    </source>
</evidence>
<proteinExistence type="predicted"/>
<accession>A0ABV0J663</accession>
<dbReference type="Proteomes" id="UP001464891">
    <property type="component" value="Unassembled WGS sequence"/>
</dbReference>
<sequence length="181" mass="19815">MAVGLKSRIPPRRLPPSQTSQTSQTAIYPSGTKVTPITKLQPTVAPRRVQSTNVKRLPNNRQLPLWLRSLIGAQRSLSILTGTLSIAVLSVYGQTVYSQQLWSQEYRNLENLQRNERQLTAASEVLKNQIAQQAETTRAGLVPSNPANTIFLQPAPQRPAPAPTPIAPADAKPTTFSPLGY</sequence>
<organism evidence="2 3">
    <name type="scientific">Trichocoleus desertorum GB2-A4</name>
    <dbReference type="NCBI Taxonomy" id="2933944"/>
    <lineage>
        <taxon>Bacteria</taxon>
        <taxon>Bacillati</taxon>
        <taxon>Cyanobacteriota</taxon>
        <taxon>Cyanophyceae</taxon>
        <taxon>Leptolyngbyales</taxon>
        <taxon>Trichocoleusaceae</taxon>
        <taxon>Trichocoleus</taxon>
    </lineage>
</organism>
<evidence type="ECO:0000313" key="2">
    <source>
        <dbReference type="EMBL" id="MEP0817261.1"/>
    </source>
</evidence>
<feature type="compositionally biased region" description="Polar residues" evidence="1">
    <location>
        <begin position="16"/>
        <end position="27"/>
    </location>
</feature>
<feature type="region of interest" description="Disordered" evidence="1">
    <location>
        <begin position="1"/>
        <end position="27"/>
    </location>
</feature>